<sequence length="122" mass="13250">MPILSCKAPQRRLGIGRRPFEFTGMSAACRRKAPIGRRPAYHWGVAARVAVSSHSSFDQDLFLSKAVHSPTEVSIFRPGATAVVARDRALSPGGMRTRGHPRFGVYGTGDEGVQLLDTFRVG</sequence>
<evidence type="ECO:0000313" key="1">
    <source>
        <dbReference type="EMBL" id="GJC89675.1"/>
    </source>
</evidence>
<dbReference type="Proteomes" id="UP001055172">
    <property type="component" value="Unassembled WGS sequence"/>
</dbReference>
<dbReference type="EMBL" id="BPPX01000044">
    <property type="protein sequence ID" value="GJC89675.1"/>
    <property type="molecule type" value="Genomic_DNA"/>
</dbReference>
<reference evidence="1 2" key="1">
    <citation type="submission" date="2021-07" db="EMBL/GenBank/DDBJ databases">
        <title>Genome data of Colletotrichum spaethianum.</title>
        <authorList>
            <person name="Utami Y.D."/>
            <person name="Hiruma K."/>
        </authorList>
    </citation>
    <scope>NUCLEOTIDE SEQUENCE [LARGE SCALE GENOMIC DNA]</scope>
    <source>
        <strain evidence="1 2">MAFF 242679</strain>
    </source>
</reference>
<evidence type="ECO:0000313" key="2">
    <source>
        <dbReference type="Proteomes" id="UP001055172"/>
    </source>
</evidence>
<dbReference type="AlphaFoldDB" id="A0AA37GYJ0"/>
<comment type="caution">
    <text evidence="1">The sequence shown here is derived from an EMBL/GenBank/DDBJ whole genome shotgun (WGS) entry which is preliminary data.</text>
</comment>
<organism evidence="1 2">
    <name type="scientific">Colletotrichum liriopes</name>
    <dbReference type="NCBI Taxonomy" id="708192"/>
    <lineage>
        <taxon>Eukaryota</taxon>
        <taxon>Fungi</taxon>
        <taxon>Dikarya</taxon>
        <taxon>Ascomycota</taxon>
        <taxon>Pezizomycotina</taxon>
        <taxon>Sordariomycetes</taxon>
        <taxon>Hypocreomycetidae</taxon>
        <taxon>Glomerellales</taxon>
        <taxon>Glomerellaceae</taxon>
        <taxon>Colletotrichum</taxon>
        <taxon>Colletotrichum spaethianum species complex</taxon>
    </lineage>
</organism>
<keyword evidence="2" id="KW-1185">Reference proteome</keyword>
<name>A0AA37GYJ0_9PEZI</name>
<proteinExistence type="predicted"/>
<gene>
    <name evidence="1" type="ORF">ColLi_12513</name>
</gene>
<accession>A0AA37GYJ0</accession>
<protein>
    <submittedName>
        <fullName evidence="1">Uncharacterized protein</fullName>
    </submittedName>
</protein>